<comment type="subcellular location">
    <subcellularLocation>
        <location evidence="3">Endoplasmic reticulum membrane</location>
        <topology evidence="3">Peripheral membrane protein</topology>
    </subcellularLocation>
    <subcellularLocation>
        <location evidence="2">Microsome membrane</location>
        <topology evidence="2">Peripheral membrane protein</topology>
    </subcellularLocation>
</comment>
<dbReference type="FunFam" id="1.10.630.10:FF:000042">
    <property type="entry name" value="Cytochrome P450"/>
    <property type="match status" value="1"/>
</dbReference>
<dbReference type="InterPro" id="IPR017972">
    <property type="entry name" value="Cyt_P450_CS"/>
</dbReference>
<evidence type="ECO:0000256" key="2">
    <source>
        <dbReference type="ARBA" id="ARBA00004174"/>
    </source>
</evidence>
<evidence type="ECO:0000256" key="3">
    <source>
        <dbReference type="ARBA" id="ARBA00004406"/>
    </source>
</evidence>
<evidence type="ECO:0000256" key="5">
    <source>
        <dbReference type="ARBA" id="ARBA00022617"/>
    </source>
</evidence>
<evidence type="ECO:0000256" key="15">
    <source>
        <dbReference type="SAM" id="Phobius"/>
    </source>
</evidence>
<evidence type="ECO:0000313" key="17">
    <source>
        <dbReference type="Proteomes" id="UP000215335"/>
    </source>
</evidence>
<keyword evidence="11 14" id="KW-0503">Monooxygenase</keyword>
<proteinExistence type="inferred from homology"/>
<dbReference type="GO" id="GO:0016705">
    <property type="term" value="F:oxidoreductase activity, acting on paired donors, with incorporation or reduction of molecular oxygen"/>
    <property type="evidence" value="ECO:0007669"/>
    <property type="project" value="InterPro"/>
</dbReference>
<comment type="caution">
    <text evidence="16">The sequence shown here is derived from an EMBL/GenBank/DDBJ whole genome shotgun (WGS) entry which is preliminary data.</text>
</comment>
<sequence>MIDITCLLIVLALMSVYLYLTKNYNYWKNQNVPCASYALPGIGHGLSLILVWDNLAMWATKLYKKMQKHSMYGCYFIQTPALIIRDPELIKCVLLSDFANFQNNMITLNEQLDPAMARNPFFAKDDIWKESRMVLGNNFSGKILRSVSKILFQVCEKFTTFVNEQITENKGYAEFELKDLFARITGEMIANSAFGIEGQSFSRSPSLQAFTNIAKEIFDPKKINGIEEAIRFCFPKLADKLGLRMIPKEIDTYFRQTTKTIIKARLQSNKSRNDFLQYIIERMYKEINEDMAVSQAISLFFDGYETSSSALSFVIYHIAENPGIQEKLRKEVFTVLKRFDNKVTYEAIKMMHYLEQVIYESIRLNPPLGEFVKVCNKQIQLKGYDGLQCNLKPGDLIIISVFGLHMDHEFWPNPSKFDPERFSTINKATRNKFTYLGFGEGPRMCIGKRMGLMIVKAVTAIILQQYFLEPCSKTRVPLQMNPNTFASVVRGGLWARFESLNTKN</sequence>
<keyword evidence="5 13" id="KW-0349">Heme</keyword>
<keyword evidence="15" id="KW-1133">Transmembrane helix</keyword>
<dbReference type="Gene3D" id="1.10.630.10">
    <property type="entry name" value="Cytochrome P450"/>
    <property type="match status" value="1"/>
</dbReference>
<protein>
    <recommendedName>
        <fullName evidence="18">Cytochrome P450</fullName>
    </recommendedName>
</protein>
<keyword evidence="9 14" id="KW-0560">Oxidoreductase</keyword>
<dbReference type="Proteomes" id="UP000215335">
    <property type="component" value="Unassembled WGS sequence"/>
</dbReference>
<gene>
    <name evidence="16" type="ORF">TSAR_015274</name>
</gene>
<dbReference type="GO" id="GO:0004497">
    <property type="term" value="F:monooxygenase activity"/>
    <property type="evidence" value="ECO:0007669"/>
    <property type="project" value="UniProtKB-KW"/>
</dbReference>
<dbReference type="GO" id="GO:0020037">
    <property type="term" value="F:heme binding"/>
    <property type="evidence" value="ECO:0007669"/>
    <property type="project" value="InterPro"/>
</dbReference>
<dbReference type="AlphaFoldDB" id="A0A232EXS4"/>
<dbReference type="Pfam" id="PF00067">
    <property type="entry name" value="p450"/>
    <property type="match status" value="1"/>
</dbReference>
<evidence type="ECO:0000313" key="16">
    <source>
        <dbReference type="EMBL" id="OXU23182.1"/>
    </source>
</evidence>
<dbReference type="InterPro" id="IPR001128">
    <property type="entry name" value="Cyt_P450"/>
</dbReference>
<dbReference type="GO" id="GO:0005506">
    <property type="term" value="F:iron ion binding"/>
    <property type="evidence" value="ECO:0007669"/>
    <property type="project" value="InterPro"/>
</dbReference>
<evidence type="ECO:0000256" key="4">
    <source>
        <dbReference type="ARBA" id="ARBA00010617"/>
    </source>
</evidence>
<dbReference type="PRINTS" id="PR00385">
    <property type="entry name" value="P450"/>
</dbReference>
<evidence type="ECO:0008006" key="18">
    <source>
        <dbReference type="Google" id="ProtNLM"/>
    </source>
</evidence>
<feature type="binding site" description="axial binding residue" evidence="13">
    <location>
        <position position="445"/>
    </location>
    <ligand>
        <name>heme</name>
        <dbReference type="ChEBI" id="CHEBI:30413"/>
    </ligand>
    <ligandPart>
        <name>Fe</name>
        <dbReference type="ChEBI" id="CHEBI:18248"/>
    </ligandPart>
</feature>
<dbReference type="SUPFAM" id="SSF48264">
    <property type="entry name" value="Cytochrome P450"/>
    <property type="match status" value="1"/>
</dbReference>
<evidence type="ECO:0000256" key="10">
    <source>
        <dbReference type="ARBA" id="ARBA00023004"/>
    </source>
</evidence>
<keyword evidence="15" id="KW-0812">Transmembrane</keyword>
<evidence type="ECO:0000256" key="8">
    <source>
        <dbReference type="ARBA" id="ARBA00022848"/>
    </source>
</evidence>
<dbReference type="OrthoDB" id="2789670at2759"/>
<dbReference type="InterPro" id="IPR050476">
    <property type="entry name" value="Insect_CytP450_Detox"/>
</dbReference>
<dbReference type="CDD" id="cd11056">
    <property type="entry name" value="CYP6-like"/>
    <property type="match status" value="1"/>
</dbReference>
<dbReference type="PROSITE" id="PS00086">
    <property type="entry name" value="CYTOCHROME_P450"/>
    <property type="match status" value="1"/>
</dbReference>
<keyword evidence="7" id="KW-0256">Endoplasmic reticulum</keyword>
<keyword evidence="10 13" id="KW-0408">Iron</keyword>
<feature type="transmembrane region" description="Helical" evidence="15">
    <location>
        <begin position="42"/>
        <end position="63"/>
    </location>
</feature>
<reference evidence="16 17" key="1">
    <citation type="journal article" date="2017" name="Curr. Biol.">
        <title>The Evolution of Venom by Co-option of Single-Copy Genes.</title>
        <authorList>
            <person name="Martinson E.O."/>
            <person name="Mrinalini"/>
            <person name="Kelkar Y.D."/>
            <person name="Chang C.H."/>
            <person name="Werren J.H."/>
        </authorList>
    </citation>
    <scope>NUCLEOTIDE SEQUENCE [LARGE SCALE GENOMIC DNA]</scope>
    <source>
        <strain evidence="16 17">Alberta</strain>
        <tissue evidence="16">Whole body</tissue>
    </source>
</reference>
<evidence type="ECO:0000256" key="13">
    <source>
        <dbReference type="PIRSR" id="PIRSR602401-1"/>
    </source>
</evidence>
<keyword evidence="6 13" id="KW-0479">Metal-binding</keyword>
<comment type="cofactor">
    <cofactor evidence="1 13">
        <name>heme</name>
        <dbReference type="ChEBI" id="CHEBI:30413"/>
    </cofactor>
</comment>
<dbReference type="EMBL" id="NNAY01001701">
    <property type="protein sequence ID" value="OXU23182.1"/>
    <property type="molecule type" value="Genomic_DNA"/>
</dbReference>
<organism evidence="16 17">
    <name type="scientific">Trichomalopsis sarcophagae</name>
    <dbReference type="NCBI Taxonomy" id="543379"/>
    <lineage>
        <taxon>Eukaryota</taxon>
        <taxon>Metazoa</taxon>
        <taxon>Ecdysozoa</taxon>
        <taxon>Arthropoda</taxon>
        <taxon>Hexapoda</taxon>
        <taxon>Insecta</taxon>
        <taxon>Pterygota</taxon>
        <taxon>Neoptera</taxon>
        <taxon>Endopterygota</taxon>
        <taxon>Hymenoptera</taxon>
        <taxon>Apocrita</taxon>
        <taxon>Proctotrupomorpha</taxon>
        <taxon>Chalcidoidea</taxon>
        <taxon>Pteromalidae</taxon>
        <taxon>Pteromalinae</taxon>
        <taxon>Trichomalopsis</taxon>
    </lineage>
</organism>
<dbReference type="STRING" id="543379.A0A232EXS4"/>
<keyword evidence="17" id="KW-1185">Reference proteome</keyword>
<dbReference type="PANTHER" id="PTHR24292:SF104">
    <property type="entry name" value="CYTOCHROME P450 308A1-RELATED"/>
    <property type="match status" value="1"/>
</dbReference>
<dbReference type="PRINTS" id="PR00463">
    <property type="entry name" value="EP450I"/>
</dbReference>
<dbReference type="InterPro" id="IPR002401">
    <property type="entry name" value="Cyt_P450_E_grp-I"/>
</dbReference>
<evidence type="ECO:0000256" key="1">
    <source>
        <dbReference type="ARBA" id="ARBA00001971"/>
    </source>
</evidence>
<evidence type="ECO:0000256" key="9">
    <source>
        <dbReference type="ARBA" id="ARBA00023002"/>
    </source>
</evidence>
<dbReference type="InterPro" id="IPR036396">
    <property type="entry name" value="Cyt_P450_sf"/>
</dbReference>
<comment type="similarity">
    <text evidence="4 14">Belongs to the cytochrome P450 family.</text>
</comment>
<dbReference type="PANTHER" id="PTHR24292">
    <property type="entry name" value="CYTOCHROME P450"/>
    <property type="match status" value="1"/>
</dbReference>
<keyword evidence="12 15" id="KW-0472">Membrane</keyword>
<keyword evidence="8" id="KW-0492">Microsome</keyword>
<dbReference type="GO" id="GO:0005789">
    <property type="term" value="C:endoplasmic reticulum membrane"/>
    <property type="evidence" value="ECO:0007669"/>
    <property type="project" value="UniProtKB-SubCell"/>
</dbReference>
<accession>A0A232EXS4</accession>
<evidence type="ECO:0000256" key="11">
    <source>
        <dbReference type="ARBA" id="ARBA00023033"/>
    </source>
</evidence>
<evidence type="ECO:0000256" key="14">
    <source>
        <dbReference type="RuleBase" id="RU000461"/>
    </source>
</evidence>
<evidence type="ECO:0000256" key="7">
    <source>
        <dbReference type="ARBA" id="ARBA00022824"/>
    </source>
</evidence>
<evidence type="ECO:0000256" key="6">
    <source>
        <dbReference type="ARBA" id="ARBA00022723"/>
    </source>
</evidence>
<name>A0A232EXS4_9HYME</name>
<evidence type="ECO:0000256" key="12">
    <source>
        <dbReference type="ARBA" id="ARBA00023136"/>
    </source>
</evidence>